<evidence type="ECO:0000313" key="2">
    <source>
        <dbReference type="EMBL" id="KAF7919034.1"/>
    </source>
</evidence>
<keyword evidence="3" id="KW-1185">Reference proteome</keyword>
<keyword evidence="1" id="KW-0732">Signal</keyword>
<dbReference type="EMBL" id="RCSW01000041">
    <property type="protein sequence ID" value="KAF7919034.1"/>
    <property type="molecule type" value="Genomic_DNA"/>
</dbReference>
<name>A0A9P5HPH3_9HELO</name>
<feature type="signal peptide" evidence="1">
    <location>
        <begin position="1"/>
        <end position="22"/>
    </location>
</feature>
<dbReference type="Proteomes" id="UP000710849">
    <property type="component" value="Unassembled WGS sequence"/>
</dbReference>
<evidence type="ECO:0000256" key="1">
    <source>
        <dbReference type="SAM" id="SignalP"/>
    </source>
</evidence>
<sequence length="100" mass="10674">MQFSTITITFPILALFLTNTLAMPSSPNTNILDSRSNSCYEDTACNCGVINTVCNGGSVVGQTRCRCPGQDGRCDVVMCKDYALNQVMVCGQSGTGCIYI</sequence>
<gene>
    <name evidence="2" type="ORF">EAE97_011750</name>
</gene>
<reference evidence="2 3" key="1">
    <citation type="journal article" date="2020" name="Genome Biol. Evol.">
        <title>Comparative genomics of Sclerotiniaceae.</title>
        <authorList>
            <person name="Valero Jimenez C.A."/>
            <person name="Steentjes M."/>
            <person name="Scholten O.E."/>
            <person name="Van Kan J.A.L."/>
        </authorList>
    </citation>
    <scope>NUCLEOTIDE SEQUENCE [LARGE SCALE GENOMIC DNA]</scope>
    <source>
        <strain evidence="2 3">MUCL 94</strain>
    </source>
</reference>
<dbReference type="GeneID" id="62155338"/>
<evidence type="ECO:0000313" key="3">
    <source>
        <dbReference type="Proteomes" id="UP000710849"/>
    </source>
</evidence>
<organism evidence="2 3">
    <name type="scientific">Botrytis byssoidea</name>
    <dbReference type="NCBI Taxonomy" id="139641"/>
    <lineage>
        <taxon>Eukaryota</taxon>
        <taxon>Fungi</taxon>
        <taxon>Dikarya</taxon>
        <taxon>Ascomycota</taxon>
        <taxon>Pezizomycotina</taxon>
        <taxon>Leotiomycetes</taxon>
        <taxon>Helotiales</taxon>
        <taxon>Sclerotiniaceae</taxon>
        <taxon>Botrytis</taxon>
    </lineage>
</organism>
<proteinExistence type="predicted"/>
<feature type="chain" id="PRO_5040452474" description="EGF-like domain-containing protein" evidence="1">
    <location>
        <begin position="23"/>
        <end position="100"/>
    </location>
</feature>
<dbReference type="RefSeq" id="XP_038726875.1">
    <property type="nucleotide sequence ID" value="XM_038882265.1"/>
</dbReference>
<protein>
    <recommendedName>
        <fullName evidence="4">EGF-like domain-containing protein</fullName>
    </recommendedName>
</protein>
<evidence type="ECO:0008006" key="4">
    <source>
        <dbReference type="Google" id="ProtNLM"/>
    </source>
</evidence>
<comment type="caution">
    <text evidence="2">The sequence shown here is derived from an EMBL/GenBank/DDBJ whole genome shotgun (WGS) entry which is preliminary data.</text>
</comment>
<dbReference type="AlphaFoldDB" id="A0A9P5HPH3"/>
<accession>A0A9P5HPH3</accession>